<dbReference type="GO" id="GO:0016192">
    <property type="term" value="P:vesicle-mediated transport"/>
    <property type="evidence" value="ECO:0007669"/>
    <property type="project" value="InterPro"/>
</dbReference>
<feature type="region of interest" description="Disordered" evidence="1">
    <location>
        <begin position="1"/>
        <end position="155"/>
    </location>
</feature>
<accession>A0A9W8AJ28</accession>
<feature type="region of interest" description="Disordered" evidence="1">
    <location>
        <begin position="427"/>
        <end position="459"/>
    </location>
</feature>
<feature type="compositionally biased region" description="Basic and acidic residues" evidence="1">
    <location>
        <begin position="816"/>
        <end position="836"/>
    </location>
</feature>
<dbReference type="PANTHER" id="PTHR23101:SF25">
    <property type="entry name" value="GTPASE-ACTIVATING PROTEIN AND VPS9 DOMAIN-CONTAINING PROTEIN 1"/>
    <property type="match status" value="1"/>
</dbReference>
<organism evidence="3 4">
    <name type="scientific">Dispira parvispora</name>
    <dbReference type="NCBI Taxonomy" id="1520584"/>
    <lineage>
        <taxon>Eukaryota</taxon>
        <taxon>Fungi</taxon>
        <taxon>Fungi incertae sedis</taxon>
        <taxon>Zoopagomycota</taxon>
        <taxon>Kickxellomycotina</taxon>
        <taxon>Dimargaritomycetes</taxon>
        <taxon>Dimargaritales</taxon>
        <taxon>Dimargaritaceae</taxon>
        <taxon>Dispira</taxon>
    </lineage>
</organism>
<protein>
    <recommendedName>
        <fullName evidence="2">VPS9 domain-containing protein</fullName>
    </recommendedName>
</protein>
<feature type="compositionally biased region" description="Polar residues" evidence="1">
    <location>
        <begin position="681"/>
        <end position="696"/>
    </location>
</feature>
<keyword evidence="4" id="KW-1185">Reference proteome</keyword>
<feature type="compositionally biased region" description="Polar residues" evidence="1">
    <location>
        <begin position="131"/>
        <end position="151"/>
    </location>
</feature>
<dbReference type="GO" id="GO:0031267">
    <property type="term" value="F:small GTPase binding"/>
    <property type="evidence" value="ECO:0007669"/>
    <property type="project" value="TreeGrafter"/>
</dbReference>
<dbReference type="InterPro" id="IPR037191">
    <property type="entry name" value="VPS9_dom_sf"/>
</dbReference>
<dbReference type="EMBL" id="JANBPY010002135">
    <property type="protein sequence ID" value="KAJ1956389.1"/>
    <property type="molecule type" value="Genomic_DNA"/>
</dbReference>
<dbReference type="OrthoDB" id="10264848at2759"/>
<sequence length="936" mass="102057">MSTTSSPSPRLAKGHPPSANPLRTQPSPHLSQPAHRRVVSTSSISSMETNDPITRSLGRRPSRSTAPSPPLELAPELSLGVKSPAHRTVSNTSRVSADAHPLGGDTATQHSPGTSPPPPLPQRRPWPDTVATPTSLSPAGPQATRQVSPRTQAHKFHSEEVRRFCQVSQEAYPLLQEHPEEWQAILEDVDRFIVSFLRRATTALQSNSPEKRSGNTVEPEPSTPRSSRELDAEVVAEHYQLFLCNLYTALESAYRGLLSGSSTDATRQLDQASDPDTVMMGWLSEIEDLCTRTLYSHMFCPRYHYTNCDDHLQDEATASRIAALNLADLKLSHLGLDLAASPLSDPQYQFRTTSLRIHQDATGDKLVDSPASWDRHLGYVAFIEEAIRQTAIHLQALDQAKSVIQKMECIVGAHRVLTKAAQARPVRVDSSAKTGNQSADQVSSDKSEASEGPQDMTKVNLPTLSADDLLPLLIYTVIKYNPPRLVSNVRYIQRYLYRERQTSGVPAYCLTTLVAAVTFLDTVDFAALGLGTHQLELLPMDDTHGDRNSLATVTALSPVAPGEPAKHNRQTDPENSRLFSKVVGGAVHAVQRNLPKAWSHAIAAVSPVPSNQPTEAVDHTENKANILNFTFSPVISRQNTSEGEVRSKELVPVHHSTTDLDDPSTNSKTHPAGSSWIPDSLSPQTFFNPSGRTSSEVAEREPTLAPPTARVPASVSLANAESPTSPALSSNMAQRMGKELQNVTGGGIKVLSGVYGMVFNKFINQETAPELDGKPTAPTFPKNELDRQSLEETKPGEAQTAFGGPKEPGSPSGRFSEPHLIRRRTEPPRRPTKLRDSMVVQPTARVDKDSSLKLAPTTALTQHAIVSDKVIEEQGPIRPENQQDTPWQSLLPDPNPTFVQCQAKDLTIGQVEELLVDYQRLATALATLKQSGQTQP</sequence>
<dbReference type="InterPro" id="IPR045046">
    <property type="entry name" value="Vps9-like"/>
</dbReference>
<evidence type="ECO:0000259" key="2">
    <source>
        <dbReference type="PROSITE" id="PS51205"/>
    </source>
</evidence>
<dbReference type="AlphaFoldDB" id="A0A9W8AJ28"/>
<feature type="compositionally biased region" description="Polar residues" evidence="1">
    <location>
        <begin position="39"/>
        <end position="53"/>
    </location>
</feature>
<evidence type="ECO:0000256" key="1">
    <source>
        <dbReference type="SAM" id="MobiDB-lite"/>
    </source>
</evidence>
<feature type="region of interest" description="Disordered" evidence="1">
    <location>
        <begin position="638"/>
        <end position="711"/>
    </location>
</feature>
<reference evidence="3" key="1">
    <citation type="submission" date="2022-07" db="EMBL/GenBank/DDBJ databases">
        <title>Phylogenomic reconstructions and comparative analyses of Kickxellomycotina fungi.</title>
        <authorList>
            <person name="Reynolds N.K."/>
            <person name="Stajich J.E."/>
            <person name="Barry K."/>
            <person name="Grigoriev I.V."/>
            <person name="Crous P."/>
            <person name="Smith M.E."/>
        </authorList>
    </citation>
    <scope>NUCLEOTIDE SEQUENCE</scope>
    <source>
        <strain evidence="3">RSA 1196</strain>
    </source>
</reference>
<proteinExistence type="predicted"/>
<dbReference type="GO" id="GO:0005829">
    <property type="term" value="C:cytosol"/>
    <property type="evidence" value="ECO:0007669"/>
    <property type="project" value="TreeGrafter"/>
</dbReference>
<feature type="region of interest" description="Disordered" evidence="1">
    <location>
        <begin position="205"/>
        <end position="230"/>
    </location>
</feature>
<dbReference type="GO" id="GO:0030139">
    <property type="term" value="C:endocytic vesicle"/>
    <property type="evidence" value="ECO:0007669"/>
    <property type="project" value="TreeGrafter"/>
</dbReference>
<dbReference type="SUPFAM" id="SSF109993">
    <property type="entry name" value="VPS9 domain"/>
    <property type="match status" value="1"/>
</dbReference>
<dbReference type="GO" id="GO:0005085">
    <property type="term" value="F:guanyl-nucleotide exchange factor activity"/>
    <property type="evidence" value="ECO:0007669"/>
    <property type="project" value="InterPro"/>
</dbReference>
<gene>
    <name evidence="3" type="ORF">IWQ62_005311</name>
</gene>
<feature type="compositionally biased region" description="Polar residues" evidence="1">
    <location>
        <begin position="431"/>
        <end position="442"/>
    </location>
</feature>
<dbReference type="Pfam" id="PF02204">
    <property type="entry name" value="VPS9"/>
    <property type="match status" value="1"/>
</dbReference>
<feature type="compositionally biased region" description="Pro residues" evidence="1">
    <location>
        <begin position="114"/>
        <end position="124"/>
    </location>
</feature>
<feature type="region of interest" description="Disordered" evidence="1">
    <location>
        <begin position="877"/>
        <end position="896"/>
    </location>
</feature>
<dbReference type="Proteomes" id="UP001150925">
    <property type="component" value="Unassembled WGS sequence"/>
</dbReference>
<dbReference type="InterPro" id="IPR003123">
    <property type="entry name" value="VPS9"/>
</dbReference>
<evidence type="ECO:0000313" key="4">
    <source>
        <dbReference type="Proteomes" id="UP001150925"/>
    </source>
</evidence>
<feature type="domain" description="VPS9" evidence="2">
    <location>
        <begin position="311"/>
        <end position="529"/>
    </location>
</feature>
<dbReference type="PANTHER" id="PTHR23101">
    <property type="entry name" value="RAB GDP/GTP EXCHANGE FACTOR"/>
    <property type="match status" value="1"/>
</dbReference>
<feature type="region of interest" description="Disordered" evidence="1">
    <location>
        <begin position="791"/>
        <end position="836"/>
    </location>
</feature>
<comment type="caution">
    <text evidence="3">The sequence shown here is derived from an EMBL/GenBank/DDBJ whole genome shotgun (WGS) entry which is preliminary data.</text>
</comment>
<dbReference type="PROSITE" id="PS51205">
    <property type="entry name" value="VPS9"/>
    <property type="match status" value="1"/>
</dbReference>
<feature type="compositionally biased region" description="Basic and acidic residues" evidence="1">
    <location>
        <begin position="643"/>
        <end position="658"/>
    </location>
</feature>
<evidence type="ECO:0000313" key="3">
    <source>
        <dbReference type="EMBL" id="KAJ1956389.1"/>
    </source>
</evidence>
<name>A0A9W8AJ28_9FUNG</name>
<dbReference type="Gene3D" id="1.20.1050.80">
    <property type="entry name" value="VPS9 domain"/>
    <property type="match status" value="1"/>
</dbReference>
<feature type="compositionally biased region" description="Polar residues" evidence="1">
    <location>
        <begin position="21"/>
        <end position="30"/>
    </location>
</feature>
<dbReference type="SMART" id="SM00167">
    <property type="entry name" value="VPS9"/>
    <property type="match status" value="1"/>
</dbReference>